<feature type="compositionally biased region" description="Polar residues" evidence="5">
    <location>
        <begin position="14"/>
        <end position="27"/>
    </location>
</feature>
<dbReference type="Proteomes" id="UP000012073">
    <property type="component" value="Unassembled WGS sequence"/>
</dbReference>
<sequence length="474" mass="53074">MASLPEPPLKRPRTGSSNSIAQNSRDGSSCPYMDTINRSALDFDLPPICSTSLQSHNVYICLICGRYLQGRSPSSHAYAHSLQLRHHLYLGLSSESVFCLPDGYRVKDPSFAEIISALHPKFSRTEISGLDTVPVRIRLLDGTFRLRGVVPLDNLQASDYANSIFQLLLHVPPLRDYLLKKYSGKGDDLISETRISDPENTVQSELTKALAKLCAKIWSSSAYRAHVAPHELMQQVSAASRGRFGLLKQEDPVKFFAWLLNFLVRKDNSRKVSEAHLPSVLEKCLKGEMCIESYGESGVSKKSSRPFWFLPLDLPPKPLFKDASERTLVPQVPLSKVLMKFNGVDRHHNLKTSEQCSYRITKFPPFLLLVLRRLTKSKFGVEKNPCVVHLPSDGLEASKFGDTQAEGIYTLTAAVLHEGDAEGGKYRVVLKHNATNSWYDLSDLEVKETLEQLVSLGSTYMLLYSRTSDNQRTS</sequence>
<dbReference type="SUPFAM" id="SSF57850">
    <property type="entry name" value="RING/U-box"/>
    <property type="match status" value="1"/>
</dbReference>
<dbReference type="GeneID" id="17323091"/>
<keyword evidence="2 4" id="KW-0863">Zinc-finger</keyword>
<dbReference type="InterPro" id="IPR038765">
    <property type="entry name" value="Papain-like_cys_pep_sf"/>
</dbReference>
<evidence type="ECO:0000259" key="7">
    <source>
        <dbReference type="PROSITE" id="PS50271"/>
    </source>
</evidence>
<keyword evidence="3" id="KW-0862">Zinc</keyword>
<dbReference type="STRING" id="2769.R7QDR6"/>
<dbReference type="PANTHER" id="PTHR21646:SF16">
    <property type="entry name" value="U4_U6.U5 TRI-SNRNP-ASSOCIATED PROTEIN 2"/>
    <property type="match status" value="1"/>
</dbReference>
<evidence type="ECO:0000256" key="2">
    <source>
        <dbReference type="ARBA" id="ARBA00022771"/>
    </source>
</evidence>
<dbReference type="PROSITE" id="PS50271">
    <property type="entry name" value="ZF_UBP"/>
    <property type="match status" value="1"/>
</dbReference>
<dbReference type="OMA" id="QLRRFKC"/>
<dbReference type="Gene3D" id="3.30.40.10">
    <property type="entry name" value="Zinc/RING finger domain, C3HC4 (zinc finger)"/>
    <property type="match status" value="1"/>
</dbReference>
<keyword evidence="1" id="KW-0479">Metal-binding</keyword>
<organism evidence="8 9">
    <name type="scientific">Chondrus crispus</name>
    <name type="common">Carrageen Irish moss</name>
    <name type="synonym">Polymorpha crispa</name>
    <dbReference type="NCBI Taxonomy" id="2769"/>
    <lineage>
        <taxon>Eukaryota</taxon>
        <taxon>Rhodophyta</taxon>
        <taxon>Florideophyceae</taxon>
        <taxon>Rhodymeniophycidae</taxon>
        <taxon>Gigartinales</taxon>
        <taxon>Gigartinaceae</taxon>
        <taxon>Chondrus</taxon>
    </lineage>
</organism>
<protein>
    <submittedName>
        <fullName evidence="8">Snrnp assembly factor and ubiquitin specific protease 39</fullName>
    </submittedName>
</protein>
<keyword evidence="8" id="KW-0378">Hydrolase</keyword>
<dbReference type="Pfam" id="PF02148">
    <property type="entry name" value="zf-UBP"/>
    <property type="match status" value="1"/>
</dbReference>
<evidence type="ECO:0000259" key="6">
    <source>
        <dbReference type="PROSITE" id="PS50235"/>
    </source>
</evidence>
<evidence type="ECO:0000313" key="8">
    <source>
        <dbReference type="EMBL" id="CDF35560.1"/>
    </source>
</evidence>
<dbReference type="OrthoDB" id="10263353at2759"/>
<accession>R7QDR6</accession>
<dbReference type="PROSITE" id="PS50235">
    <property type="entry name" value="USP_3"/>
    <property type="match status" value="1"/>
</dbReference>
<evidence type="ECO:0000256" key="3">
    <source>
        <dbReference type="ARBA" id="ARBA00022833"/>
    </source>
</evidence>
<evidence type="ECO:0000256" key="1">
    <source>
        <dbReference type="ARBA" id="ARBA00022723"/>
    </source>
</evidence>
<proteinExistence type="predicted"/>
<dbReference type="GO" id="GO:0004843">
    <property type="term" value="F:cysteine-type deubiquitinase activity"/>
    <property type="evidence" value="ECO:0007669"/>
    <property type="project" value="InterPro"/>
</dbReference>
<dbReference type="KEGG" id="ccp:CHC_T00010110001"/>
<dbReference type="InterPro" id="IPR001394">
    <property type="entry name" value="Peptidase_C19_UCH"/>
</dbReference>
<dbReference type="SUPFAM" id="SSF54001">
    <property type="entry name" value="Cysteine proteinases"/>
    <property type="match status" value="1"/>
</dbReference>
<dbReference type="GO" id="GO:0016579">
    <property type="term" value="P:protein deubiquitination"/>
    <property type="evidence" value="ECO:0007669"/>
    <property type="project" value="InterPro"/>
</dbReference>
<dbReference type="EMBL" id="HG001735">
    <property type="protein sequence ID" value="CDF35560.1"/>
    <property type="molecule type" value="Genomic_DNA"/>
</dbReference>
<dbReference type="Gene3D" id="3.90.70.10">
    <property type="entry name" value="Cysteine proteinases"/>
    <property type="match status" value="1"/>
</dbReference>
<feature type="region of interest" description="Disordered" evidence="5">
    <location>
        <begin position="1"/>
        <end position="30"/>
    </location>
</feature>
<evidence type="ECO:0000256" key="5">
    <source>
        <dbReference type="SAM" id="MobiDB-lite"/>
    </source>
</evidence>
<dbReference type="PANTHER" id="PTHR21646">
    <property type="entry name" value="UBIQUITIN CARBOXYL-TERMINAL HYDROLASE"/>
    <property type="match status" value="1"/>
</dbReference>
<gene>
    <name evidence="8" type="ORF">CHC_T00010110001</name>
</gene>
<keyword evidence="9" id="KW-1185">Reference proteome</keyword>
<dbReference type="GO" id="GO:0006508">
    <property type="term" value="P:proteolysis"/>
    <property type="evidence" value="ECO:0007669"/>
    <property type="project" value="UniProtKB-KW"/>
</dbReference>
<dbReference type="SMART" id="SM00290">
    <property type="entry name" value="ZnF_UBP"/>
    <property type="match status" value="1"/>
</dbReference>
<dbReference type="InterPro" id="IPR001607">
    <property type="entry name" value="Znf_UBP"/>
</dbReference>
<evidence type="ECO:0000313" key="9">
    <source>
        <dbReference type="Proteomes" id="UP000012073"/>
    </source>
</evidence>
<reference evidence="9" key="1">
    <citation type="journal article" date="2013" name="Proc. Natl. Acad. Sci. U.S.A.">
        <title>Genome structure and metabolic features in the red seaweed Chondrus crispus shed light on evolution of the Archaeplastida.</title>
        <authorList>
            <person name="Collen J."/>
            <person name="Porcel B."/>
            <person name="Carre W."/>
            <person name="Ball S.G."/>
            <person name="Chaparro C."/>
            <person name="Tonon T."/>
            <person name="Barbeyron T."/>
            <person name="Michel G."/>
            <person name="Noel B."/>
            <person name="Valentin K."/>
            <person name="Elias M."/>
            <person name="Artiguenave F."/>
            <person name="Arun A."/>
            <person name="Aury J.M."/>
            <person name="Barbosa-Neto J.F."/>
            <person name="Bothwell J.H."/>
            <person name="Bouget F.Y."/>
            <person name="Brillet L."/>
            <person name="Cabello-Hurtado F."/>
            <person name="Capella-Gutierrez S."/>
            <person name="Charrier B."/>
            <person name="Cladiere L."/>
            <person name="Cock J.M."/>
            <person name="Coelho S.M."/>
            <person name="Colleoni C."/>
            <person name="Czjzek M."/>
            <person name="Da Silva C."/>
            <person name="Delage L."/>
            <person name="Denoeud F."/>
            <person name="Deschamps P."/>
            <person name="Dittami S.M."/>
            <person name="Gabaldon T."/>
            <person name="Gachon C.M."/>
            <person name="Groisillier A."/>
            <person name="Herve C."/>
            <person name="Jabbari K."/>
            <person name="Katinka M."/>
            <person name="Kloareg B."/>
            <person name="Kowalczyk N."/>
            <person name="Labadie K."/>
            <person name="Leblanc C."/>
            <person name="Lopez P.J."/>
            <person name="McLachlan D.H."/>
            <person name="Meslet-Cladiere L."/>
            <person name="Moustafa A."/>
            <person name="Nehr Z."/>
            <person name="Nyvall Collen P."/>
            <person name="Panaud O."/>
            <person name="Partensky F."/>
            <person name="Poulain J."/>
            <person name="Rensing S.A."/>
            <person name="Rousvoal S."/>
            <person name="Samson G."/>
            <person name="Symeonidi A."/>
            <person name="Weissenbach J."/>
            <person name="Zambounis A."/>
            <person name="Wincker P."/>
            <person name="Boyen C."/>
        </authorList>
    </citation>
    <scope>NUCLEOTIDE SEQUENCE [LARGE SCALE GENOMIC DNA]</scope>
    <source>
        <strain evidence="9">cv. Stackhouse</strain>
    </source>
</reference>
<dbReference type="Gramene" id="CDF35560">
    <property type="protein sequence ID" value="CDF35560"/>
    <property type="gene ID" value="CHC_T00010110001"/>
</dbReference>
<dbReference type="InterPro" id="IPR050185">
    <property type="entry name" value="Ub_carboxyl-term_hydrolase"/>
</dbReference>
<feature type="domain" description="USP" evidence="6">
    <location>
        <begin position="150"/>
        <end position="467"/>
    </location>
</feature>
<dbReference type="RefSeq" id="XP_005715378.1">
    <property type="nucleotide sequence ID" value="XM_005715321.1"/>
</dbReference>
<dbReference type="AlphaFoldDB" id="R7QDR6"/>
<name>R7QDR6_CHOCR</name>
<dbReference type="GO" id="GO:0008270">
    <property type="term" value="F:zinc ion binding"/>
    <property type="evidence" value="ECO:0007669"/>
    <property type="project" value="UniProtKB-KW"/>
</dbReference>
<dbReference type="InterPro" id="IPR013083">
    <property type="entry name" value="Znf_RING/FYVE/PHD"/>
</dbReference>
<feature type="domain" description="UBP-type" evidence="7">
    <location>
        <begin position="28"/>
        <end position="125"/>
    </location>
</feature>
<dbReference type="Pfam" id="PF00443">
    <property type="entry name" value="UCH"/>
    <property type="match status" value="1"/>
</dbReference>
<dbReference type="InterPro" id="IPR028889">
    <property type="entry name" value="USP"/>
</dbReference>
<keyword evidence="8" id="KW-0645">Protease</keyword>
<evidence type="ECO:0000256" key="4">
    <source>
        <dbReference type="PROSITE-ProRule" id="PRU00502"/>
    </source>
</evidence>